<dbReference type="Proteomes" id="UP001359559">
    <property type="component" value="Unassembled WGS sequence"/>
</dbReference>
<gene>
    <name evidence="2" type="ORF">RJT34_13508</name>
</gene>
<dbReference type="PANTHER" id="PTHR10593">
    <property type="entry name" value="SERINE/THREONINE-PROTEIN KINASE RIO"/>
    <property type="match status" value="1"/>
</dbReference>
<feature type="region of interest" description="Disordered" evidence="1">
    <location>
        <begin position="41"/>
        <end position="94"/>
    </location>
</feature>
<keyword evidence="3" id="KW-1185">Reference proteome</keyword>
<feature type="compositionally biased region" description="Low complexity" evidence="1">
    <location>
        <begin position="41"/>
        <end position="51"/>
    </location>
</feature>
<protein>
    <submittedName>
        <fullName evidence="2">Uncharacterized protein</fullName>
    </submittedName>
</protein>
<dbReference type="PANTHER" id="PTHR10593:SF236">
    <property type="entry name" value="PROTEIN INDETERMINATE-DOMAIN 11"/>
    <property type="match status" value="1"/>
</dbReference>
<evidence type="ECO:0000313" key="3">
    <source>
        <dbReference type="Proteomes" id="UP001359559"/>
    </source>
</evidence>
<dbReference type="GO" id="GO:0003700">
    <property type="term" value="F:DNA-binding transcription factor activity"/>
    <property type="evidence" value="ECO:0007669"/>
    <property type="project" value="TreeGrafter"/>
</dbReference>
<name>A0AAN9PLI3_CLITE</name>
<dbReference type="AlphaFoldDB" id="A0AAN9PLI3"/>
<sequence length="126" mass="13808">MSGKPNTTDNMLHLALYKQYSGLFIPMSVDLDNVSIASRDVSVSSSSNQTMPPKPTTKKKQNFPGMPGDASACSSSKQTMPPKPTTKKKRNLPGIPDAKVIALSPKTLMVMNRFVYKICNKGFQRD</sequence>
<evidence type="ECO:0000256" key="1">
    <source>
        <dbReference type="SAM" id="MobiDB-lite"/>
    </source>
</evidence>
<evidence type="ECO:0000313" key="2">
    <source>
        <dbReference type="EMBL" id="KAK7302616.1"/>
    </source>
</evidence>
<proteinExistence type="predicted"/>
<dbReference type="GO" id="GO:0005634">
    <property type="term" value="C:nucleus"/>
    <property type="evidence" value="ECO:0007669"/>
    <property type="project" value="TreeGrafter"/>
</dbReference>
<reference evidence="2 3" key="1">
    <citation type="submission" date="2024-01" db="EMBL/GenBank/DDBJ databases">
        <title>The genomes of 5 underutilized Papilionoideae crops provide insights into root nodulation and disease resistance.</title>
        <authorList>
            <person name="Yuan L."/>
        </authorList>
    </citation>
    <scope>NUCLEOTIDE SEQUENCE [LARGE SCALE GENOMIC DNA]</scope>
    <source>
        <strain evidence="2">LY-2023</strain>
        <tissue evidence="2">Leaf</tissue>
    </source>
</reference>
<comment type="caution">
    <text evidence="2">The sequence shown here is derived from an EMBL/GenBank/DDBJ whole genome shotgun (WGS) entry which is preliminary data.</text>
</comment>
<organism evidence="2 3">
    <name type="scientific">Clitoria ternatea</name>
    <name type="common">Butterfly pea</name>
    <dbReference type="NCBI Taxonomy" id="43366"/>
    <lineage>
        <taxon>Eukaryota</taxon>
        <taxon>Viridiplantae</taxon>
        <taxon>Streptophyta</taxon>
        <taxon>Embryophyta</taxon>
        <taxon>Tracheophyta</taxon>
        <taxon>Spermatophyta</taxon>
        <taxon>Magnoliopsida</taxon>
        <taxon>eudicotyledons</taxon>
        <taxon>Gunneridae</taxon>
        <taxon>Pentapetalae</taxon>
        <taxon>rosids</taxon>
        <taxon>fabids</taxon>
        <taxon>Fabales</taxon>
        <taxon>Fabaceae</taxon>
        <taxon>Papilionoideae</taxon>
        <taxon>50 kb inversion clade</taxon>
        <taxon>NPAAA clade</taxon>
        <taxon>indigoferoid/millettioid clade</taxon>
        <taxon>Phaseoleae</taxon>
        <taxon>Clitoria</taxon>
    </lineage>
</organism>
<accession>A0AAN9PLI3</accession>
<dbReference type="EMBL" id="JAYKXN010000003">
    <property type="protein sequence ID" value="KAK7302616.1"/>
    <property type="molecule type" value="Genomic_DNA"/>
</dbReference>
<dbReference type="InterPro" id="IPR031140">
    <property type="entry name" value="IDD1-16"/>
</dbReference>